<evidence type="ECO:0008006" key="4">
    <source>
        <dbReference type="Google" id="ProtNLM"/>
    </source>
</evidence>
<evidence type="ECO:0000313" key="3">
    <source>
        <dbReference type="Proteomes" id="UP000030651"/>
    </source>
</evidence>
<reference evidence="3" key="1">
    <citation type="journal article" date="2015" name="BMC Genomics">
        <title>Genomic and transcriptomic analysis of the endophytic fungus Pestalotiopsis fici reveals its lifestyle and high potential for synthesis of natural products.</title>
        <authorList>
            <person name="Wang X."/>
            <person name="Zhang X."/>
            <person name="Liu L."/>
            <person name="Xiang M."/>
            <person name="Wang W."/>
            <person name="Sun X."/>
            <person name="Che Y."/>
            <person name="Guo L."/>
            <person name="Liu G."/>
            <person name="Guo L."/>
            <person name="Wang C."/>
            <person name="Yin W.B."/>
            <person name="Stadler M."/>
            <person name="Zhang X."/>
            <person name="Liu X."/>
        </authorList>
    </citation>
    <scope>NUCLEOTIDE SEQUENCE [LARGE SCALE GENOMIC DNA]</scope>
    <source>
        <strain evidence="3">W106-1 / CGMCC3.15140</strain>
    </source>
</reference>
<keyword evidence="3" id="KW-1185">Reference proteome</keyword>
<organism evidence="2 3">
    <name type="scientific">Pestalotiopsis fici (strain W106-1 / CGMCC3.15140)</name>
    <dbReference type="NCBI Taxonomy" id="1229662"/>
    <lineage>
        <taxon>Eukaryota</taxon>
        <taxon>Fungi</taxon>
        <taxon>Dikarya</taxon>
        <taxon>Ascomycota</taxon>
        <taxon>Pezizomycotina</taxon>
        <taxon>Sordariomycetes</taxon>
        <taxon>Xylariomycetidae</taxon>
        <taxon>Amphisphaeriales</taxon>
        <taxon>Sporocadaceae</taxon>
        <taxon>Pestalotiopsis</taxon>
    </lineage>
</organism>
<name>W3X6F4_PESFW</name>
<dbReference type="OMA" id="CISGTNI"/>
<gene>
    <name evidence="2" type="ORF">PFICI_08265</name>
</gene>
<evidence type="ECO:0000313" key="2">
    <source>
        <dbReference type="EMBL" id="ETS80736.1"/>
    </source>
</evidence>
<accession>W3X6F4</accession>
<dbReference type="HOGENOM" id="CLU_053554_0_0_1"/>
<dbReference type="RefSeq" id="XP_007835037.1">
    <property type="nucleotide sequence ID" value="XM_007836846.1"/>
</dbReference>
<evidence type="ECO:0000256" key="1">
    <source>
        <dbReference type="SAM" id="MobiDB-lite"/>
    </source>
</evidence>
<sequence>MTVPPGILQDIATWIHEQQEFEAKHGKPAPIHASIRDALCELHALLKPDAIIPPGADLGNTDWISLLFRYKQARHPLTSSAMVFTDEATQDLTHLQRWMSHVTLEEHSEPFPTAVNAGGTLLPPSFGRKKDARQYAAKCAVSWLLDQRRMPAAWLMDQRIASAAAPPPVTSSPQAAKQSTAQVPPTKKQKTATEPSTSSSDHTTPAPPAESTADTPLDPSPAPVPTSTPAIIPASSSSAFGAGEPSVLQEVNETCKKLMIQPPAYKITADEGDPDFFSGHAEFSGAGALLRLPPDVGRVEHVYGGKAYAREAIAGRVLEELRKVLDERLRMYREIFAKLGES</sequence>
<feature type="compositionally biased region" description="Polar residues" evidence="1">
    <location>
        <begin position="192"/>
        <end position="203"/>
    </location>
</feature>
<proteinExistence type="predicted"/>
<dbReference type="EMBL" id="KI912113">
    <property type="protein sequence ID" value="ETS80736.1"/>
    <property type="molecule type" value="Genomic_DNA"/>
</dbReference>
<dbReference type="GeneID" id="19273278"/>
<feature type="region of interest" description="Disordered" evidence="1">
    <location>
        <begin position="164"/>
        <end position="245"/>
    </location>
</feature>
<feature type="compositionally biased region" description="Low complexity" evidence="1">
    <location>
        <begin position="227"/>
        <end position="239"/>
    </location>
</feature>
<dbReference type="OrthoDB" id="5222339at2759"/>
<dbReference type="Proteomes" id="UP000030651">
    <property type="component" value="Unassembled WGS sequence"/>
</dbReference>
<dbReference type="eggNOG" id="ENOG502SDVM">
    <property type="taxonomic scope" value="Eukaryota"/>
</dbReference>
<dbReference type="InParanoid" id="W3X6F4"/>
<dbReference type="KEGG" id="pfy:PFICI_08265"/>
<protein>
    <recommendedName>
        <fullName evidence="4">DRBM domain-containing protein</fullName>
    </recommendedName>
</protein>
<dbReference type="AlphaFoldDB" id="W3X6F4"/>